<feature type="transmembrane region" description="Helical" evidence="9">
    <location>
        <begin position="91"/>
        <end position="118"/>
    </location>
</feature>
<dbReference type="CDD" id="cd07571">
    <property type="entry name" value="ALP_N-acyl_transferase"/>
    <property type="match status" value="1"/>
</dbReference>
<protein>
    <recommendedName>
        <fullName evidence="9">Apolipoprotein N-acyltransferase</fullName>
        <shortName evidence="9">ALP N-acyltransferase</shortName>
        <ecNumber evidence="9">2.3.1.269</ecNumber>
    </recommendedName>
</protein>
<organism evidence="11 12">
    <name type="scientific">Undibacterium macrobrachii</name>
    <dbReference type="NCBI Taxonomy" id="1119058"/>
    <lineage>
        <taxon>Bacteria</taxon>
        <taxon>Pseudomonadati</taxon>
        <taxon>Pseudomonadota</taxon>
        <taxon>Betaproteobacteria</taxon>
        <taxon>Burkholderiales</taxon>
        <taxon>Oxalobacteraceae</taxon>
        <taxon>Undibacterium</taxon>
    </lineage>
</organism>
<keyword evidence="3 9" id="KW-1003">Cell membrane</keyword>
<evidence type="ECO:0000256" key="9">
    <source>
        <dbReference type="HAMAP-Rule" id="MF_01148"/>
    </source>
</evidence>
<feature type="domain" description="CN hydrolase" evidence="10">
    <location>
        <begin position="239"/>
        <end position="484"/>
    </location>
</feature>
<dbReference type="PROSITE" id="PS50263">
    <property type="entry name" value="CN_HYDROLASE"/>
    <property type="match status" value="1"/>
</dbReference>
<evidence type="ECO:0000256" key="8">
    <source>
        <dbReference type="ARBA" id="ARBA00023315"/>
    </source>
</evidence>
<gene>
    <name evidence="9 11" type="primary">lnt</name>
    <name evidence="11" type="ORF">GCM10011282_10710</name>
</gene>
<dbReference type="PANTHER" id="PTHR38686">
    <property type="entry name" value="APOLIPOPROTEIN N-ACYLTRANSFERASE"/>
    <property type="match status" value="1"/>
</dbReference>
<dbReference type="InterPro" id="IPR036526">
    <property type="entry name" value="C-N_Hydrolase_sf"/>
</dbReference>
<evidence type="ECO:0000256" key="6">
    <source>
        <dbReference type="ARBA" id="ARBA00022989"/>
    </source>
</evidence>
<name>A0ABQ2X9V2_9BURK</name>
<reference evidence="12" key="1">
    <citation type="journal article" date="2019" name="Int. J. Syst. Evol. Microbiol.">
        <title>The Global Catalogue of Microorganisms (GCM) 10K type strain sequencing project: providing services to taxonomists for standard genome sequencing and annotation.</title>
        <authorList>
            <consortium name="The Broad Institute Genomics Platform"/>
            <consortium name="The Broad Institute Genome Sequencing Center for Infectious Disease"/>
            <person name="Wu L."/>
            <person name="Ma J."/>
        </authorList>
    </citation>
    <scope>NUCLEOTIDE SEQUENCE [LARGE SCALE GENOMIC DNA]</scope>
    <source>
        <strain evidence="12">KCTC 23916</strain>
    </source>
</reference>
<comment type="catalytic activity">
    <reaction evidence="9">
        <text>N-terminal S-1,2-diacyl-sn-glyceryl-L-cysteinyl-[lipoprotein] + a glycerophospholipid = N-acyl-S-1,2-diacyl-sn-glyceryl-L-cysteinyl-[lipoprotein] + a 2-acyl-sn-glycero-3-phospholipid + H(+)</text>
        <dbReference type="Rhea" id="RHEA:48228"/>
        <dbReference type="Rhea" id="RHEA-COMP:14681"/>
        <dbReference type="Rhea" id="RHEA-COMP:14684"/>
        <dbReference type="ChEBI" id="CHEBI:15378"/>
        <dbReference type="ChEBI" id="CHEBI:136912"/>
        <dbReference type="ChEBI" id="CHEBI:140656"/>
        <dbReference type="ChEBI" id="CHEBI:140657"/>
        <dbReference type="ChEBI" id="CHEBI:140660"/>
        <dbReference type="EC" id="2.3.1.269"/>
    </reaction>
</comment>
<evidence type="ECO:0000256" key="4">
    <source>
        <dbReference type="ARBA" id="ARBA00022679"/>
    </source>
</evidence>
<dbReference type="EMBL" id="BMYT01000001">
    <property type="protein sequence ID" value="GGX06178.1"/>
    <property type="molecule type" value="Genomic_DNA"/>
</dbReference>
<evidence type="ECO:0000256" key="2">
    <source>
        <dbReference type="ARBA" id="ARBA00010065"/>
    </source>
</evidence>
<keyword evidence="6 9" id="KW-1133">Transmembrane helix</keyword>
<feature type="transmembrane region" description="Helical" evidence="9">
    <location>
        <begin position="35"/>
        <end position="53"/>
    </location>
</feature>
<feature type="transmembrane region" description="Helical" evidence="9">
    <location>
        <begin position="491"/>
        <end position="513"/>
    </location>
</feature>
<dbReference type="InterPro" id="IPR004563">
    <property type="entry name" value="Apolipo_AcylTrfase"/>
</dbReference>
<dbReference type="Pfam" id="PF20154">
    <property type="entry name" value="LNT_N"/>
    <property type="match status" value="1"/>
</dbReference>
<keyword evidence="7 9" id="KW-0472">Membrane</keyword>
<comment type="pathway">
    <text evidence="9">Protein modification; lipoprotein biosynthesis (N-acyl transfer).</text>
</comment>
<dbReference type="InterPro" id="IPR045378">
    <property type="entry name" value="LNT_N"/>
</dbReference>
<evidence type="ECO:0000256" key="5">
    <source>
        <dbReference type="ARBA" id="ARBA00022692"/>
    </source>
</evidence>
<evidence type="ECO:0000256" key="7">
    <source>
        <dbReference type="ARBA" id="ARBA00023136"/>
    </source>
</evidence>
<sequence>MFAVNTWLQKLSVPRASLVALLLGGMNVLSFAPFFVWPLQFVTLALLFSIVLLHPEWNKKQLFVVSFSYAFGMMFSGVSWLLIAMTRYGGMPWILAIIALAFLASYMALFPTLTLLFARSLRRRWSIPNSVLLLLVIPALWALFEYLRGYLMTGFPWLSLGYAQVASPLAGFAPVLGVYGLSGIVCLIAACVSLFVLKASRRKRTAGLALLLVVFGLGFGLQNIAWTSPHGKPLSVRLAQGNIDQGVKFDADFIDSTLSLYRSMITEKPADLIAVPETALPILTSQLPPDYLPQLQTYASESGSNLFVGVATDDGNNRYSNSVLGYSAHDTQVYRYDKHHLVPFGEFVPYGFRWFVNMMQIPLGEFASPGVLQANQRVKDQRVMPNICYEDLFGDEIALQLRAQAQTAQGAATILLNVSNLAWYGDSIAIPQHLQISQMRSLETGRPMLRSTNTGATAIINERGEIIAQLPTLTLGSLAGQVQGMQGLTPYIRFGDATMALLAGLALLAAYFISARRPRRLQQ</sequence>
<feature type="transmembrane region" description="Helical" evidence="9">
    <location>
        <begin position="62"/>
        <end position="85"/>
    </location>
</feature>
<evidence type="ECO:0000313" key="11">
    <source>
        <dbReference type="EMBL" id="GGX06178.1"/>
    </source>
</evidence>
<keyword evidence="8 9" id="KW-0012">Acyltransferase</keyword>
<evidence type="ECO:0000313" key="12">
    <source>
        <dbReference type="Proteomes" id="UP000620127"/>
    </source>
</evidence>
<feature type="transmembrane region" description="Helical" evidence="9">
    <location>
        <begin position="130"/>
        <end position="151"/>
    </location>
</feature>
<comment type="subcellular location">
    <subcellularLocation>
        <location evidence="1 9">Cell membrane</location>
        <topology evidence="1 9">Multi-pass membrane protein</topology>
    </subcellularLocation>
</comment>
<evidence type="ECO:0000259" key="10">
    <source>
        <dbReference type="PROSITE" id="PS50263"/>
    </source>
</evidence>
<dbReference type="HAMAP" id="MF_01148">
    <property type="entry name" value="Lnt"/>
    <property type="match status" value="1"/>
</dbReference>
<proteinExistence type="inferred from homology"/>
<dbReference type="NCBIfam" id="TIGR00546">
    <property type="entry name" value="lnt"/>
    <property type="match status" value="1"/>
</dbReference>
<keyword evidence="5 9" id="KW-0812">Transmembrane</keyword>
<evidence type="ECO:0000256" key="1">
    <source>
        <dbReference type="ARBA" id="ARBA00004651"/>
    </source>
</evidence>
<comment type="function">
    <text evidence="9">Catalyzes the phospholipid dependent N-acylation of the N-terminal cysteine of apolipoprotein, the last step in lipoprotein maturation.</text>
</comment>
<accession>A0ABQ2X9V2</accession>
<feature type="transmembrane region" description="Helical" evidence="9">
    <location>
        <begin position="171"/>
        <end position="196"/>
    </location>
</feature>
<comment type="similarity">
    <text evidence="2 9">Belongs to the CN hydrolase family. Apolipoprotein N-acyltransferase subfamily.</text>
</comment>
<keyword evidence="12" id="KW-1185">Reference proteome</keyword>
<dbReference type="Pfam" id="PF00795">
    <property type="entry name" value="CN_hydrolase"/>
    <property type="match status" value="1"/>
</dbReference>
<evidence type="ECO:0000256" key="3">
    <source>
        <dbReference type="ARBA" id="ARBA00022475"/>
    </source>
</evidence>
<feature type="transmembrane region" description="Helical" evidence="9">
    <location>
        <begin position="208"/>
        <end position="226"/>
    </location>
</feature>
<dbReference type="Proteomes" id="UP000620127">
    <property type="component" value="Unassembled WGS sequence"/>
</dbReference>
<comment type="caution">
    <text evidence="11">The sequence shown here is derived from an EMBL/GenBank/DDBJ whole genome shotgun (WGS) entry which is preliminary data.</text>
</comment>
<dbReference type="EC" id="2.3.1.269" evidence="9"/>
<dbReference type="PANTHER" id="PTHR38686:SF1">
    <property type="entry name" value="APOLIPOPROTEIN N-ACYLTRANSFERASE"/>
    <property type="match status" value="1"/>
</dbReference>
<dbReference type="InterPro" id="IPR003010">
    <property type="entry name" value="C-N_Hydrolase"/>
</dbReference>
<dbReference type="SUPFAM" id="SSF56317">
    <property type="entry name" value="Carbon-nitrogen hydrolase"/>
    <property type="match status" value="1"/>
</dbReference>
<dbReference type="Gene3D" id="3.60.110.10">
    <property type="entry name" value="Carbon-nitrogen hydrolase"/>
    <property type="match status" value="1"/>
</dbReference>
<keyword evidence="4 9" id="KW-0808">Transferase</keyword>